<dbReference type="Pfam" id="PF00959">
    <property type="entry name" value="Phage_lysozyme"/>
    <property type="match status" value="1"/>
</dbReference>
<dbReference type="GO" id="GO:0003796">
    <property type="term" value="F:lysozyme activity"/>
    <property type="evidence" value="ECO:0007669"/>
    <property type="project" value="UniProtKB-EC"/>
</dbReference>
<dbReference type="InterPro" id="IPR023347">
    <property type="entry name" value="Lysozyme_dom_sf"/>
</dbReference>
<dbReference type="AlphaFoldDB" id="A0A1U9LEH2"/>
<keyword evidence="2 7" id="KW-0929">Antimicrobial</keyword>
<dbReference type="Gene3D" id="1.10.530.40">
    <property type="match status" value="1"/>
</dbReference>
<dbReference type="InterPro" id="IPR023346">
    <property type="entry name" value="Lysozyme-like_dom_sf"/>
</dbReference>
<gene>
    <name evidence="8" type="ORF">A0U91_07895</name>
</gene>
<dbReference type="SUPFAM" id="SSF53955">
    <property type="entry name" value="Lysozyme-like"/>
    <property type="match status" value="1"/>
</dbReference>
<dbReference type="STRING" id="1076596.A0U91_07895"/>
<name>A0A1U9LEH2_9PROT</name>
<comment type="catalytic activity">
    <reaction evidence="1 7">
        <text>Hydrolysis of (1-&gt;4)-beta-linkages between N-acetylmuramic acid and N-acetyl-D-glucosamine residues in a peptidoglycan and between N-acetyl-D-glucosamine residues in chitodextrins.</text>
        <dbReference type="EC" id="3.2.1.17"/>
    </reaction>
</comment>
<dbReference type="GO" id="GO:0016998">
    <property type="term" value="P:cell wall macromolecule catabolic process"/>
    <property type="evidence" value="ECO:0007669"/>
    <property type="project" value="InterPro"/>
</dbReference>
<evidence type="ECO:0000256" key="6">
    <source>
        <dbReference type="ARBA" id="ARBA00023295"/>
    </source>
</evidence>
<dbReference type="InterPro" id="IPR033907">
    <property type="entry name" value="Endolysin_autolysin"/>
</dbReference>
<dbReference type="InterPro" id="IPR002196">
    <property type="entry name" value="Glyco_hydro_24"/>
</dbReference>
<dbReference type="KEGG" id="aper:A0U91_07895"/>
<dbReference type="InterPro" id="IPR051018">
    <property type="entry name" value="Bacteriophage_GH24"/>
</dbReference>
<evidence type="ECO:0000256" key="4">
    <source>
        <dbReference type="ARBA" id="ARBA00022801"/>
    </source>
</evidence>
<dbReference type="InterPro" id="IPR034690">
    <property type="entry name" value="Endolysin_T4_type"/>
</dbReference>
<dbReference type="PANTHER" id="PTHR38107:SF3">
    <property type="entry name" value="LYSOZYME RRRD-RELATED"/>
    <property type="match status" value="1"/>
</dbReference>
<dbReference type="HAMAP" id="MF_04110">
    <property type="entry name" value="ENDOLYSIN_T4"/>
    <property type="match status" value="1"/>
</dbReference>
<dbReference type="GO" id="GO:0009253">
    <property type="term" value="P:peptidoglycan catabolic process"/>
    <property type="evidence" value="ECO:0007669"/>
    <property type="project" value="InterPro"/>
</dbReference>
<keyword evidence="3 7" id="KW-0081">Bacteriolytic enzyme</keyword>
<evidence type="ECO:0000313" key="8">
    <source>
        <dbReference type="EMBL" id="AQT04855.1"/>
    </source>
</evidence>
<proteinExistence type="inferred from homology"/>
<evidence type="ECO:0000256" key="2">
    <source>
        <dbReference type="ARBA" id="ARBA00022529"/>
    </source>
</evidence>
<evidence type="ECO:0000256" key="7">
    <source>
        <dbReference type="RuleBase" id="RU003788"/>
    </source>
</evidence>
<comment type="similarity">
    <text evidence="7">Belongs to the glycosyl hydrolase 24 family.</text>
</comment>
<keyword evidence="5" id="KW-1035">Host cytoplasm</keyword>
<evidence type="ECO:0000256" key="5">
    <source>
        <dbReference type="ARBA" id="ARBA00023200"/>
    </source>
</evidence>
<keyword evidence="4 7" id="KW-0378">Hydrolase</keyword>
<organism evidence="8 9">
    <name type="scientific">Acetobacter persici</name>
    <dbReference type="NCBI Taxonomy" id="1076596"/>
    <lineage>
        <taxon>Bacteria</taxon>
        <taxon>Pseudomonadati</taxon>
        <taxon>Pseudomonadota</taxon>
        <taxon>Alphaproteobacteria</taxon>
        <taxon>Acetobacterales</taxon>
        <taxon>Acetobacteraceae</taxon>
        <taxon>Acetobacter</taxon>
    </lineage>
</organism>
<accession>A0A1U9LEH2</accession>
<dbReference type="EC" id="3.2.1.17" evidence="7"/>
<dbReference type="Proteomes" id="UP000189055">
    <property type="component" value="Chromosome"/>
</dbReference>
<reference evidence="8 9" key="1">
    <citation type="submission" date="2016-03" db="EMBL/GenBank/DDBJ databases">
        <title>Acetic acid bacteria sequencing.</title>
        <authorList>
            <person name="Brandt J."/>
            <person name="Jakob F."/>
            <person name="Vogel R.F."/>
        </authorList>
    </citation>
    <scope>NUCLEOTIDE SEQUENCE [LARGE SCALE GENOMIC DNA]</scope>
    <source>
        <strain evidence="8 9">TMW2.1084</strain>
    </source>
</reference>
<dbReference type="PANTHER" id="PTHR38107">
    <property type="match status" value="1"/>
</dbReference>
<dbReference type="RefSeq" id="WP_077930696.1">
    <property type="nucleotide sequence ID" value="NZ_CP014687.1"/>
</dbReference>
<dbReference type="EMBL" id="CP014687">
    <property type="protein sequence ID" value="AQT04855.1"/>
    <property type="molecule type" value="Genomic_DNA"/>
</dbReference>
<evidence type="ECO:0000256" key="3">
    <source>
        <dbReference type="ARBA" id="ARBA00022638"/>
    </source>
</evidence>
<protein>
    <recommendedName>
        <fullName evidence="7">Lysozyme</fullName>
        <ecNumber evidence="7">3.2.1.17</ecNumber>
    </recommendedName>
</protein>
<evidence type="ECO:0000313" key="9">
    <source>
        <dbReference type="Proteomes" id="UP000189055"/>
    </source>
</evidence>
<dbReference type="GO" id="GO:0042742">
    <property type="term" value="P:defense response to bacterium"/>
    <property type="evidence" value="ECO:0007669"/>
    <property type="project" value="UniProtKB-KW"/>
</dbReference>
<dbReference type="GO" id="GO:0031640">
    <property type="term" value="P:killing of cells of another organism"/>
    <property type="evidence" value="ECO:0007669"/>
    <property type="project" value="UniProtKB-KW"/>
</dbReference>
<keyword evidence="6 7" id="KW-0326">Glycosidase</keyword>
<evidence type="ECO:0000256" key="1">
    <source>
        <dbReference type="ARBA" id="ARBA00000632"/>
    </source>
</evidence>
<sequence length="189" mass="20250">MNDSISIAAGLAREYEGLRLKPYICPAGYWTIGYGNRCLANGSAVTCLTPAITAVQAEALLMLTLAGLRYKLRQLVHVALTPNKEGALLDWQFNLGTSAIAGSTLLRLLNSGQDIAAGEQLLLWDHAHRDGHLITLPGLTARRHAEWLIYTGATSGHVPAASPSPSTPPTTTTTDQLNRNELARVKANV</sequence>
<dbReference type="CDD" id="cd00737">
    <property type="entry name" value="lyz_endolysin_autolysin"/>
    <property type="match status" value="1"/>
</dbReference>